<comment type="similarity">
    <text evidence="2 5">Belongs to the pseudouridine synthase RsuA family.</text>
</comment>
<dbReference type="PANTHER" id="PTHR47683">
    <property type="entry name" value="PSEUDOURIDINE SYNTHASE FAMILY PROTEIN-RELATED"/>
    <property type="match status" value="1"/>
</dbReference>
<dbReference type="FunFam" id="3.10.290.10:FF:000003">
    <property type="entry name" value="Pseudouridine synthase"/>
    <property type="match status" value="1"/>
</dbReference>
<dbReference type="Proteomes" id="UP000270112">
    <property type="component" value="Unassembled WGS sequence"/>
</dbReference>
<evidence type="ECO:0000313" key="8">
    <source>
        <dbReference type="EMBL" id="RNM41020.1"/>
    </source>
</evidence>
<evidence type="ECO:0000256" key="3">
    <source>
        <dbReference type="ARBA" id="ARBA00023235"/>
    </source>
</evidence>
<dbReference type="RefSeq" id="WP_114545632.1">
    <property type="nucleotide sequence ID" value="NZ_PPTT01000006.1"/>
</dbReference>
<dbReference type="CDD" id="cd00165">
    <property type="entry name" value="S4"/>
    <property type="match status" value="1"/>
</dbReference>
<dbReference type="InterPro" id="IPR006145">
    <property type="entry name" value="PsdUridine_synth_RsuA/RluA"/>
</dbReference>
<dbReference type="InterPro" id="IPR018496">
    <property type="entry name" value="PsdUridine_synth_RsuA/RluB_CS"/>
</dbReference>
<dbReference type="InterPro" id="IPR020103">
    <property type="entry name" value="PsdUridine_synth_cat_dom_sf"/>
</dbReference>
<dbReference type="OrthoDB" id="9807213at2"/>
<sequence length="282" mass="30299">MSSADELVVPMRLQKFLARAGAASRRGSENLMTAGRVTVNGEVVTELGSKVDPLVDEVAVDGAVVRLADGPITLMLHKPAGFVTTMSDPQGRPTVAELVPTERYPGLFPIGRLDYDTTGLLLFSTDGELGNGLLHPKHHVTKRYLACVEGTPTERELALLRRGIELDDGPAQPADVRIVEGGPARQAARLLDIPAAVPPRSSREYAAVCEGRALERAIVRVGIREGRKRQVKRMLAAIGHPVLALHRDSFGPLELGDLPRGSWRVLDADEVAALHKAIGSSK</sequence>
<evidence type="ECO:0000313" key="9">
    <source>
        <dbReference type="Proteomes" id="UP000253817"/>
    </source>
</evidence>
<evidence type="ECO:0000313" key="7">
    <source>
        <dbReference type="EMBL" id="RDB70163.1"/>
    </source>
</evidence>
<dbReference type="PROSITE" id="PS50889">
    <property type="entry name" value="S4"/>
    <property type="match status" value="1"/>
</dbReference>
<dbReference type="Proteomes" id="UP000253817">
    <property type="component" value="Unassembled WGS sequence"/>
</dbReference>
<dbReference type="InterPro" id="IPR002942">
    <property type="entry name" value="S4_RNA-bd"/>
</dbReference>
<dbReference type="SUPFAM" id="SSF55174">
    <property type="entry name" value="Alpha-L RNA-binding motif"/>
    <property type="match status" value="1"/>
</dbReference>
<comment type="catalytic activity">
    <reaction evidence="1">
        <text>a uridine in RNA = a pseudouridine in RNA</text>
        <dbReference type="Rhea" id="RHEA:48348"/>
        <dbReference type="Rhea" id="RHEA-COMP:12068"/>
        <dbReference type="Rhea" id="RHEA-COMP:12069"/>
        <dbReference type="ChEBI" id="CHEBI:65314"/>
        <dbReference type="ChEBI" id="CHEBI:65315"/>
    </reaction>
</comment>
<dbReference type="PANTHER" id="PTHR47683:SF2">
    <property type="entry name" value="RNA-BINDING S4 DOMAIN-CONTAINING PROTEIN"/>
    <property type="match status" value="1"/>
</dbReference>
<dbReference type="CDD" id="cd02870">
    <property type="entry name" value="PseudoU_synth_RsuA_like"/>
    <property type="match status" value="1"/>
</dbReference>
<name>A0A3N0IX64_9ACTN</name>
<evidence type="ECO:0000259" key="6">
    <source>
        <dbReference type="SMART" id="SM00363"/>
    </source>
</evidence>
<protein>
    <recommendedName>
        <fullName evidence="5">Pseudouridine synthase</fullName>
        <ecNumber evidence="5">5.4.99.-</ecNumber>
    </recommendedName>
</protein>
<dbReference type="InterPro" id="IPR000748">
    <property type="entry name" value="PsdUridine_synth_RsuA/RluB/E/F"/>
</dbReference>
<dbReference type="GO" id="GO:0003723">
    <property type="term" value="F:RNA binding"/>
    <property type="evidence" value="ECO:0007669"/>
    <property type="project" value="UniProtKB-KW"/>
</dbReference>
<dbReference type="Gene3D" id="3.30.2350.10">
    <property type="entry name" value="Pseudouridine synthase"/>
    <property type="match status" value="1"/>
</dbReference>
<keyword evidence="4" id="KW-0694">RNA-binding</keyword>
<dbReference type="GO" id="GO:0000455">
    <property type="term" value="P:enzyme-directed rRNA pseudouridine synthesis"/>
    <property type="evidence" value="ECO:0007669"/>
    <property type="project" value="UniProtKB-ARBA"/>
</dbReference>
<reference evidence="10" key="2">
    <citation type="submission" date="2018-05" db="EMBL/GenBank/DDBJ databases">
        <title>Genome Sequencing of selected type strains of the family Eggerthellaceae.</title>
        <authorList>
            <person name="Danylec N."/>
            <person name="Stoll D.A."/>
            <person name="Doetsch A."/>
            <person name="Huch M."/>
        </authorList>
    </citation>
    <scope>NUCLEOTIDE SEQUENCE [LARGE SCALE GENOMIC DNA]</scope>
    <source>
        <strain evidence="10">DSM 16107</strain>
    </source>
</reference>
<dbReference type="Pfam" id="PF01479">
    <property type="entry name" value="S4"/>
    <property type="match status" value="1"/>
</dbReference>
<dbReference type="EMBL" id="QICC01000053">
    <property type="protein sequence ID" value="RNM41020.1"/>
    <property type="molecule type" value="Genomic_DNA"/>
</dbReference>
<dbReference type="EMBL" id="PPTT01000006">
    <property type="protein sequence ID" value="RDB70163.1"/>
    <property type="molecule type" value="Genomic_DNA"/>
</dbReference>
<dbReference type="AlphaFoldDB" id="A0A3N0IX64"/>
<dbReference type="EC" id="5.4.99.-" evidence="5"/>
<gene>
    <name evidence="7" type="ORF">C1876_05075</name>
    <name evidence="8" type="ORF">DMP09_11740</name>
</gene>
<proteinExistence type="inferred from homology"/>
<dbReference type="SMART" id="SM00363">
    <property type="entry name" value="S4"/>
    <property type="match status" value="1"/>
</dbReference>
<dbReference type="GO" id="GO:0120159">
    <property type="term" value="F:rRNA pseudouridine synthase activity"/>
    <property type="evidence" value="ECO:0007669"/>
    <property type="project" value="UniProtKB-ARBA"/>
</dbReference>
<keyword evidence="9" id="KW-1185">Reference proteome</keyword>
<dbReference type="NCBIfam" id="TIGR00093">
    <property type="entry name" value="pseudouridine synthase"/>
    <property type="match status" value="1"/>
</dbReference>
<dbReference type="SUPFAM" id="SSF55120">
    <property type="entry name" value="Pseudouridine synthase"/>
    <property type="match status" value="1"/>
</dbReference>
<evidence type="ECO:0000256" key="2">
    <source>
        <dbReference type="ARBA" id="ARBA00008348"/>
    </source>
</evidence>
<reference evidence="7 9" key="1">
    <citation type="journal article" date="2018" name="Elife">
        <title>Discovery and characterization of a prevalent human gut bacterial enzyme sufficient for the inactivation of a family of plant toxins.</title>
        <authorList>
            <person name="Koppel N."/>
            <person name="Bisanz J.E."/>
            <person name="Pandelia M.E."/>
            <person name="Turnbaugh P.J."/>
            <person name="Balskus E.P."/>
        </authorList>
    </citation>
    <scope>NUCLEOTIDE SEQUENCE [LARGE SCALE GENOMIC DNA]</scope>
    <source>
        <strain evidence="7 9">DSM 16107</strain>
    </source>
</reference>
<accession>A0A3N0IX64</accession>
<evidence type="ECO:0000256" key="4">
    <source>
        <dbReference type="PROSITE-ProRule" id="PRU00182"/>
    </source>
</evidence>
<keyword evidence="3 5" id="KW-0413">Isomerase</keyword>
<dbReference type="Pfam" id="PF00849">
    <property type="entry name" value="PseudoU_synth_2"/>
    <property type="match status" value="1"/>
</dbReference>
<organism evidence="8 10">
    <name type="scientific">Eggerthella sinensis</name>
    <dbReference type="NCBI Taxonomy" id="242230"/>
    <lineage>
        <taxon>Bacteria</taxon>
        <taxon>Bacillati</taxon>
        <taxon>Actinomycetota</taxon>
        <taxon>Coriobacteriia</taxon>
        <taxon>Eggerthellales</taxon>
        <taxon>Eggerthellaceae</taxon>
        <taxon>Eggerthella</taxon>
    </lineage>
</organism>
<reference evidence="8" key="3">
    <citation type="journal article" date="2019" name="Microbiol. Resour. Announc.">
        <title>Draft Genome Sequences of Type Strains of Gordonibacter faecihominis, Paraeggerthella hongkongensis, Parvibacter caecicola,Slackia equolifaciens, Slackia faecicanis, and Slackia isoflavoniconvertens.</title>
        <authorList>
            <person name="Danylec N."/>
            <person name="Stoll D.A."/>
            <person name="Dotsch A."/>
            <person name="Huch M."/>
        </authorList>
    </citation>
    <scope>NUCLEOTIDE SEQUENCE</scope>
    <source>
        <strain evidence="8">DSM 16107</strain>
    </source>
</reference>
<dbReference type="Gene3D" id="3.10.290.10">
    <property type="entry name" value="RNA-binding S4 domain"/>
    <property type="match status" value="1"/>
</dbReference>
<comment type="caution">
    <text evidence="8">The sequence shown here is derived from an EMBL/GenBank/DDBJ whole genome shotgun (WGS) entry which is preliminary data.</text>
</comment>
<feature type="domain" description="RNA-binding S4" evidence="6">
    <location>
        <begin position="11"/>
        <end position="73"/>
    </location>
</feature>
<evidence type="ECO:0000256" key="1">
    <source>
        <dbReference type="ARBA" id="ARBA00000073"/>
    </source>
</evidence>
<dbReference type="InterPro" id="IPR050343">
    <property type="entry name" value="RsuA_PseudoU_synthase"/>
</dbReference>
<dbReference type="InterPro" id="IPR036986">
    <property type="entry name" value="S4_RNA-bd_sf"/>
</dbReference>
<dbReference type="PROSITE" id="PS01149">
    <property type="entry name" value="PSI_RSU"/>
    <property type="match status" value="1"/>
</dbReference>
<evidence type="ECO:0000256" key="5">
    <source>
        <dbReference type="RuleBase" id="RU003887"/>
    </source>
</evidence>
<evidence type="ECO:0000313" key="10">
    <source>
        <dbReference type="Proteomes" id="UP000270112"/>
    </source>
</evidence>